<dbReference type="EC" id="1.8.1.8" evidence="1"/>
<dbReference type="InterPro" id="IPR046349">
    <property type="entry name" value="C1-like_sf"/>
</dbReference>
<dbReference type="RefSeq" id="XP_021842923.2">
    <property type="nucleotide sequence ID" value="XM_021987231.2"/>
</dbReference>
<dbReference type="GO" id="GO:0004791">
    <property type="term" value="F:thioredoxin-disulfide reductase (NADPH) activity"/>
    <property type="evidence" value="ECO:0007669"/>
    <property type="project" value="InterPro"/>
</dbReference>
<dbReference type="InterPro" id="IPR012336">
    <property type="entry name" value="Thioredoxin-like_fold"/>
</dbReference>
<dbReference type="InterPro" id="IPR004146">
    <property type="entry name" value="DC1"/>
</dbReference>
<dbReference type="PROSITE" id="PS00194">
    <property type="entry name" value="THIOREDOXIN_1"/>
    <property type="match status" value="1"/>
</dbReference>
<evidence type="ECO:0000313" key="9">
    <source>
        <dbReference type="Proteomes" id="UP000813463"/>
    </source>
</evidence>
<dbReference type="Pfam" id="PF03107">
    <property type="entry name" value="C1_2"/>
    <property type="match status" value="1"/>
</dbReference>
<dbReference type="InterPro" id="IPR036249">
    <property type="entry name" value="Thioredoxin-like_sf"/>
</dbReference>
<dbReference type="SUPFAM" id="SSF52833">
    <property type="entry name" value="Thioredoxin-like"/>
    <property type="match status" value="3"/>
</dbReference>
<evidence type="ECO:0000256" key="3">
    <source>
        <dbReference type="ARBA" id="ARBA00023002"/>
    </source>
</evidence>
<evidence type="ECO:0000256" key="6">
    <source>
        <dbReference type="ARBA" id="ARBA00047388"/>
    </source>
</evidence>
<name>A0A9R0I5D1_SPIOL</name>
<evidence type="ECO:0000256" key="2">
    <source>
        <dbReference type="ARBA" id="ARBA00022737"/>
    </source>
</evidence>
<evidence type="ECO:0000313" key="10">
    <source>
        <dbReference type="RefSeq" id="XP_021842923.2"/>
    </source>
</evidence>
<dbReference type="InterPro" id="IPR045870">
    <property type="entry name" value="TryX_NRX_thioredoxin_dom"/>
</dbReference>
<keyword evidence="9" id="KW-1185">Reference proteome</keyword>
<evidence type="ECO:0000256" key="5">
    <source>
        <dbReference type="ARBA" id="ARBA00025782"/>
    </source>
</evidence>
<gene>
    <name evidence="10" type="primary">LOC110782951</name>
</gene>
<reference evidence="10" key="2">
    <citation type="submission" date="2025-08" db="UniProtKB">
        <authorList>
            <consortium name="RefSeq"/>
        </authorList>
    </citation>
    <scope>IDENTIFICATION</scope>
    <source>
        <tissue evidence="10">Leaf</tissue>
    </source>
</reference>
<evidence type="ECO:0000259" key="8">
    <source>
        <dbReference type="PROSITE" id="PS51352"/>
    </source>
</evidence>
<comment type="similarity">
    <text evidence="5">Belongs to the nucleoredoxin family.</text>
</comment>
<evidence type="ECO:0000256" key="7">
    <source>
        <dbReference type="ARBA" id="ARBA00047804"/>
    </source>
</evidence>
<sequence length="573" mass="65695">MATITYDLPSILGSTHTKFLLRNTALQVSIDTLKGKKVGLYFSASWCGQCRRFTSTLVEVYNELISQKKDFEVVFVTADEDDESFDKYFLNMPWLAIPFSDSETHDNLDELFKVEGVPHLVILDENGMVLTNDGVQIIRDYEAEGYPFTPERIQILKQREEMARKEQTLRSILASNSRHFLLSTNGKKVPVSALEGDTVGLYFSLSSYRPCINFTPVLVDVYEKLKKKGQKFEIVLISLDDDEELFRQGFSSMPWYSLPFKDKNCVKLARYFDISMLPTLVILGPDGKTLHFNATETIEDHGVEAYPFTPEWFQELAQIEKARQEAQTLESILISGKQDFVIDKTGTKVPVSQLVGKNILLYFSAHWCPPCRAFLPKLIEVYQQIKAKDNTFDVIFISSDKDQTSYEEFFTAMPWLAIPFDDKRNTHLSRLFKVFGASKLVAIGPNGKTVTTEARELIMVHGAKAYPFTDERLKEVESELEEMTKEWPEKVDHALHKDHGLVLKRRNVYKCDGCEEDGQKWSFNCEECDFDLHPKCALSDENGTYNYHHNLKDHETSKAGWICNDHVCVRASF</sequence>
<accession>A0A9R0I5D1</accession>
<dbReference type="InterPro" id="IPR013766">
    <property type="entry name" value="Thioredoxin_domain"/>
</dbReference>
<evidence type="ECO:0000256" key="4">
    <source>
        <dbReference type="ARBA" id="ARBA00023027"/>
    </source>
</evidence>
<proteinExistence type="inferred from homology"/>
<dbReference type="Proteomes" id="UP000813463">
    <property type="component" value="Chromosome 1"/>
</dbReference>
<dbReference type="InterPro" id="IPR017937">
    <property type="entry name" value="Thioredoxin_CS"/>
</dbReference>
<dbReference type="CDD" id="cd03009">
    <property type="entry name" value="TryX_like_TryX_NRX"/>
    <property type="match status" value="2"/>
</dbReference>
<dbReference type="PANTHER" id="PTHR13871:SF104">
    <property type="entry name" value="NUCLEOREDOXIN 1 ISOFORM X1-RELATED"/>
    <property type="match status" value="1"/>
</dbReference>
<feature type="domain" description="Thioredoxin" evidence="8">
    <location>
        <begin position="1"/>
        <end position="161"/>
    </location>
</feature>
<keyword evidence="4" id="KW-0520">NAD</keyword>
<protein>
    <recommendedName>
        <fullName evidence="1">protein-disulfide reductase</fullName>
        <ecNumber evidence="1">1.8.1.8</ecNumber>
    </recommendedName>
</protein>
<organism evidence="9 10">
    <name type="scientific">Spinacia oleracea</name>
    <name type="common">Spinach</name>
    <dbReference type="NCBI Taxonomy" id="3562"/>
    <lineage>
        <taxon>Eukaryota</taxon>
        <taxon>Viridiplantae</taxon>
        <taxon>Streptophyta</taxon>
        <taxon>Embryophyta</taxon>
        <taxon>Tracheophyta</taxon>
        <taxon>Spermatophyta</taxon>
        <taxon>Magnoliopsida</taxon>
        <taxon>eudicotyledons</taxon>
        <taxon>Gunneridae</taxon>
        <taxon>Pentapetalae</taxon>
        <taxon>Caryophyllales</taxon>
        <taxon>Chenopodiaceae</taxon>
        <taxon>Chenopodioideae</taxon>
        <taxon>Anserineae</taxon>
        <taxon>Spinacia</taxon>
    </lineage>
</organism>
<dbReference type="PANTHER" id="PTHR13871">
    <property type="entry name" value="THIOREDOXIN"/>
    <property type="match status" value="1"/>
</dbReference>
<feature type="domain" description="Thioredoxin" evidence="8">
    <location>
        <begin position="318"/>
        <end position="481"/>
    </location>
</feature>
<dbReference type="GeneID" id="110782951"/>
<dbReference type="AlphaFoldDB" id="A0A9R0I5D1"/>
<dbReference type="Gene3D" id="3.40.30.10">
    <property type="entry name" value="Glutaredoxin"/>
    <property type="match status" value="3"/>
</dbReference>
<evidence type="ECO:0000256" key="1">
    <source>
        <dbReference type="ARBA" id="ARBA00012612"/>
    </source>
</evidence>
<reference evidence="9" key="1">
    <citation type="journal article" date="2021" name="Nat. Commun.">
        <title>Genomic analyses provide insights into spinach domestication and the genetic basis of agronomic traits.</title>
        <authorList>
            <person name="Cai X."/>
            <person name="Sun X."/>
            <person name="Xu C."/>
            <person name="Sun H."/>
            <person name="Wang X."/>
            <person name="Ge C."/>
            <person name="Zhang Z."/>
            <person name="Wang Q."/>
            <person name="Fei Z."/>
            <person name="Jiao C."/>
            <person name="Wang Q."/>
        </authorList>
    </citation>
    <scope>NUCLEOTIDE SEQUENCE [LARGE SCALE GENOMIC DNA]</scope>
    <source>
        <strain evidence="9">cv. Varoflay</strain>
    </source>
</reference>
<keyword evidence="2" id="KW-0677">Repeat</keyword>
<comment type="catalytic activity">
    <reaction evidence="7">
        <text>[protein]-dithiol + NADP(+) = [protein]-disulfide + NADPH + H(+)</text>
        <dbReference type="Rhea" id="RHEA:18753"/>
        <dbReference type="Rhea" id="RHEA-COMP:10593"/>
        <dbReference type="Rhea" id="RHEA-COMP:10594"/>
        <dbReference type="ChEBI" id="CHEBI:15378"/>
        <dbReference type="ChEBI" id="CHEBI:29950"/>
        <dbReference type="ChEBI" id="CHEBI:50058"/>
        <dbReference type="ChEBI" id="CHEBI:57783"/>
        <dbReference type="ChEBI" id="CHEBI:58349"/>
        <dbReference type="EC" id="1.8.1.8"/>
    </reaction>
</comment>
<dbReference type="SUPFAM" id="SSF57889">
    <property type="entry name" value="Cysteine-rich domain"/>
    <property type="match status" value="1"/>
</dbReference>
<dbReference type="InterPro" id="IPR052259">
    <property type="entry name" value="Nucleoredoxin-like"/>
</dbReference>
<dbReference type="PROSITE" id="PS51352">
    <property type="entry name" value="THIOREDOXIN_2"/>
    <property type="match status" value="2"/>
</dbReference>
<comment type="catalytic activity">
    <reaction evidence="6">
        <text>[protein]-dithiol + NAD(+) = [protein]-disulfide + NADH + H(+)</text>
        <dbReference type="Rhea" id="RHEA:18749"/>
        <dbReference type="Rhea" id="RHEA-COMP:10593"/>
        <dbReference type="Rhea" id="RHEA-COMP:10594"/>
        <dbReference type="ChEBI" id="CHEBI:15378"/>
        <dbReference type="ChEBI" id="CHEBI:29950"/>
        <dbReference type="ChEBI" id="CHEBI:50058"/>
        <dbReference type="ChEBI" id="CHEBI:57540"/>
        <dbReference type="ChEBI" id="CHEBI:57945"/>
        <dbReference type="EC" id="1.8.1.8"/>
    </reaction>
</comment>
<dbReference type="KEGG" id="soe:110782951"/>
<keyword evidence="3" id="KW-0560">Oxidoreductase</keyword>
<dbReference type="Pfam" id="PF13905">
    <property type="entry name" value="Thioredoxin_8"/>
    <property type="match status" value="3"/>
</dbReference>